<name>A0A193C3C4_AMYOR</name>
<keyword evidence="2" id="KW-1185">Reference proteome</keyword>
<dbReference type="RefSeq" id="WP_044849916.1">
    <property type="nucleotide sequence ID" value="NZ_CP016174.1"/>
</dbReference>
<sequence length="115" mass="11767">MPEPVLISIAAALAGRTVVGLYNLVKAKFADDPEATAVLEAAEGTAEDSPAVGKLRDKLAEAEAGDPEFAQKLREEWKLSTGAQHAESGGVANSVSGTVSGKVVQARDVHGGISL</sequence>
<dbReference type="AlphaFoldDB" id="A0A193C3C4"/>
<dbReference type="STRING" id="31958.SD37_26900"/>
<protein>
    <submittedName>
        <fullName evidence="1">Uncharacterized protein</fullName>
    </submittedName>
</protein>
<dbReference type="Proteomes" id="UP000093695">
    <property type="component" value="Chromosome"/>
</dbReference>
<organism evidence="1 2">
    <name type="scientific">Amycolatopsis orientalis</name>
    <name type="common">Nocardia orientalis</name>
    <dbReference type="NCBI Taxonomy" id="31958"/>
    <lineage>
        <taxon>Bacteria</taxon>
        <taxon>Bacillati</taxon>
        <taxon>Actinomycetota</taxon>
        <taxon>Actinomycetes</taxon>
        <taxon>Pseudonocardiales</taxon>
        <taxon>Pseudonocardiaceae</taxon>
        <taxon>Amycolatopsis</taxon>
    </lineage>
</organism>
<reference evidence="1 2" key="1">
    <citation type="journal article" date="2015" name="Genome Announc.">
        <title>Draft Genome Sequence of Norvancomycin-Producing Strain Amycolatopsis orientalis CPCC200066.</title>
        <authorList>
            <person name="Lei X."/>
            <person name="Yuan F."/>
            <person name="Shi Y."/>
            <person name="Li X."/>
            <person name="Wang L."/>
            <person name="Hong B."/>
        </authorList>
    </citation>
    <scope>NUCLEOTIDE SEQUENCE [LARGE SCALE GENOMIC DNA]</scope>
    <source>
        <strain evidence="1 2">B-37</strain>
    </source>
</reference>
<accession>A0A193C3C4</accession>
<evidence type="ECO:0000313" key="2">
    <source>
        <dbReference type="Proteomes" id="UP000093695"/>
    </source>
</evidence>
<dbReference type="KEGG" id="aori:SD37_26900"/>
<dbReference type="EMBL" id="CP016174">
    <property type="protein sequence ID" value="ANN18893.1"/>
    <property type="molecule type" value="Genomic_DNA"/>
</dbReference>
<evidence type="ECO:0000313" key="1">
    <source>
        <dbReference type="EMBL" id="ANN18893.1"/>
    </source>
</evidence>
<proteinExistence type="predicted"/>
<gene>
    <name evidence="1" type="ORF">SD37_26900</name>
</gene>